<dbReference type="AlphaFoldDB" id="A0A6J7MNG7"/>
<dbReference type="NCBIfam" id="TIGR02330">
    <property type="entry name" value="prpD"/>
    <property type="match status" value="1"/>
</dbReference>
<dbReference type="InterPro" id="IPR005656">
    <property type="entry name" value="MmgE_PrpD"/>
</dbReference>
<dbReference type="Pfam" id="PF03972">
    <property type="entry name" value="MmgE_PrpD_N"/>
    <property type="match status" value="1"/>
</dbReference>
<gene>
    <name evidence="6" type="ORF">UFOPK3197_00466</name>
    <name evidence="7" type="ORF">UFOPK3937_00714</name>
</gene>
<accession>A0A6J7MNG7</accession>
<name>A0A6J7MNG7_9ZZZZ</name>
<protein>
    <submittedName>
        <fullName evidence="7">Unannotated protein</fullName>
    </submittedName>
</protein>
<dbReference type="InterPro" id="IPR045336">
    <property type="entry name" value="MmgE_PrpD_N"/>
</dbReference>
<feature type="domain" description="MmgE/PrpD C-terminal" evidence="5">
    <location>
        <begin position="280"/>
        <end position="457"/>
    </location>
</feature>
<dbReference type="Pfam" id="PF19305">
    <property type="entry name" value="MmgE_PrpD_C"/>
    <property type="match status" value="1"/>
</dbReference>
<dbReference type="InterPro" id="IPR045337">
    <property type="entry name" value="MmgE_PrpD_C"/>
</dbReference>
<evidence type="ECO:0000313" key="6">
    <source>
        <dbReference type="EMBL" id="CAB4825264.1"/>
    </source>
</evidence>
<feature type="domain" description="MmgE/PrpD N-terminal" evidence="4">
    <location>
        <begin position="12"/>
        <end position="263"/>
    </location>
</feature>
<dbReference type="PANTHER" id="PTHR16943">
    <property type="entry name" value="2-METHYLCITRATE DEHYDRATASE-RELATED"/>
    <property type="match status" value="1"/>
</dbReference>
<dbReference type="NCBIfam" id="NF006943">
    <property type="entry name" value="PRK09425.1"/>
    <property type="match status" value="1"/>
</dbReference>
<dbReference type="FunFam" id="3.30.1330.120:FF:000001">
    <property type="entry name" value="2-methylcitrate dehydratase"/>
    <property type="match status" value="1"/>
</dbReference>
<evidence type="ECO:0000256" key="3">
    <source>
        <dbReference type="ARBA" id="ARBA00023239"/>
    </source>
</evidence>
<keyword evidence="2" id="KW-0816">Tricarboxylic acid cycle</keyword>
<dbReference type="GO" id="GO:0006099">
    <property type="term" value="P:tricarboxylic acid cycle"/>
    <property type="evidence" value="ECO:0007669"/>
    <property type="project" value="UniProtKB-KW"/>
</dbReference>
<keyword evidence="3" id="KW-0456">Lyase</keyword>
<dbReference type="InterPro" id="IPR012705">
    <property type="entry name" value="2Me_IsoCit_deHydtase_PrpD"/>
</dbReference>
<reference evidence="7" key="1">
    <citation type="submission" date="2020-05" db="EMBL/GenBank/DDBJ databases">
        <authorList>
            <person name="Chiriac C."/>
            <person name="Salcher M."/>
            <person name="Ghai R."/>
            <person name="Kavagutti S V."/>
        </authorList>
    </citation>
    <scope>NUCLEOTIDE SEQUENCE</scope>
</reference>
<dbReference type="PANTHER" id="PTHR16943:SF8">
    <property type="entry name" value="2-METHYLCITRATE DEHYDRATASE"/>
    <property type="match status" value="1"/>
</dbReference>
<dbReference type="InterPro" id="IPR042183">
    <property type="entry name" value="MmgE/PrpD_sf_1"/>
</dbReference>
<dbReference type="GO" id="GO:0047547">
    <property type="term" value="F:2-methylcitrate dehydratase activity"/>
    <property type="evidence" value="ECO:0007669"/>
    <property type="project" value="InterPro"/>
</dbReference>
<dbReference type="Gene3D" id="3.30.1330.120">
    <property type="entry name" value="2-methylcitrate dehydratase PrpD"/>
    <property type="match status" value="1"/>
</dbReference>
<dbReference type="GO" id="GO:0051537">
    <property type="term" value="F:2 iron, 2 sulfur cluster binding"/>
    <property type="evidence" value="ECO:0007669"/>
    <property type="project" value="InterPro"/>
</dbReference>
<dbReference type="SUPFAM" id="SSF103378">
    <property type="entry name" value="2-methylcitrate dehydratase PrpD"/>
    <property type="match status" value="1"/>
</dbReference>
<evidence type="ECO:0000256" key="2">
    <source>
        <dbReference type="ARBA" id="ARBA00022532"/>
    </source>
</evidence>
<proteinExistence type="inferred from homology"/>
<dbReference type="EMBL" id="CAFBOJ010000067">
    <property type="protein sequence ID" value="CAB4980692.1"/>
    <property type="molecule type" value="Genomic_DNA"/>
</dbReference>
<dbReference type="Gene3D" id="1.10.4100.10">
    <property type="entry name" value="2-methylcitrate dehydratase PrpD"/>
    <property type="match status" value="1"/>
</dbReference>
<evidence type="ECO:0000313" key="7">
    <source>
        <dbReference type="EMBL" id="CAB4980692.1"/>
    </source>
</evidence>
<dbReference type="InterPro" id="IPR036148">
    <property type="entry name" value="MmgE/PrpD_sf"/>
</dbReference>
<evidence type="ECO:0000259" key="4">
    <source>
        <dbReference type="Pfam" id="PF03972"/>
    </source>
</evidence>
<dbReference type="GO" id="GO:0019679">
    <property type="term" value="P:propionate metabolic process, methylcitrate cycle"/>
    <property type="evidence" value="ECO:0007669"/>
    <property type="project" value="InterPro"/>
</dbReference>
<organism evidence="7">
    <name type="scientific">freshwater metagenome</name>
    <dbReference type="NCBI Taxonomy" id="449393"/>
    <lineage>
        <taxon>unclassified sequences</taxon>
        <taxon>metagenomes</taxon>
        <taxon>ecological metagenomes</taxon>
    </lineage>
</organism>
<sequence length="478" mass="52845">MSSQEFDQVIIDIVDYVEKYEVTSDLAIETAWHCLLDTIGCGLEALDYEACTKLLGPLVPGTTVENGVRVPGTSFVLDPVQGAFNIGAMIRWLDFNDTWLAAEWGHPSDNLGAILATADWLSRNPVEGITPLLMRDVLKAMVKAHEIQGCIALENSFNKVGLDHVLLVKVASTAVVAQMMGLTRQQVLNAVSLAWVDGQALRTYRHFPNAGSRKSWAAGDATSRGVRLALMAKAGEMGYPSALTAKTWGFYDVSFKGKPFTFQRPYGSYVMENILFKISFPAEFHSQTAVEAAMTIHGLLAQSGKSINEIESVTIRTHEACIRIIDKQGPLNNPADRDHCIQYMVAIPLIFGRLTAKDYEDDLAADSRIDELRKKIHCVEDPQFTLDYHDASKRSIANALTVKFTDGSSFDEVVVEYPIGHARRRVDGIPLLFEKFKKNLARVYELDQQTKILALTLDRPALEATTVSDFMALLAVGQ</sequence>
<evidence type="ECO:0000259" key="5">
    <source>
        <dbReference type="Pfam" id="PF19305"/>
    </source>
</evidence>
<evidence type="ECO:0000256" key="1">
    <source>
        <dbReference type="ARBA" id="ARBA00006174"/>
    </source>
</evidence>
<dbReference type="InterPro" id="IPR042188">
    <property type="entry name" value="MmgE/PrpD_sf_2"/>
</dbReference>
<comment type="similarity">
    <text evidence="1">Belongs to the PrpD family.</text>
</comment>
<dbReference type="EMBL" id="CAFABI010000037">
    <property type="protein sequence ID" value="CAB4825264.1"/>
    <property type="molecule type" value="Genomic_DNA"/>
</dbReference>